<evidence type="ECO:0000313" key="1">
    <source>
        <dbReference type="EMBL" id="EDO33796.1"/>
    </source>
</evidence>
<evidence type="ECO:0000313" key="2">
    <source>
        <dbReference type="Proteomes" id="UP000001593"/>
    </source>
</evidence>
<organism evidence="1 2">
    <name type="scientific">Nematostella vectensis</name>
    <name type="common">Starlet sea anemone</name>
    <dbReference type="NCBI Taxonomy" id="45351"/>
    <lineage>
        <taxon>Eukaryota</taxon>
        <taxon>Metazoa</taxon>
        <taxon>Cnidaria</taxon>
        <taxon>Anthozoa</taxon>
        <taxon>Hexacorallia</taxon>
        <taxon>Actiniaria</taxon>
        <taxon>Edwardsiidae</taxon>
        <taxon>Nematostella</taxon>
    </lineage>
</organism>
<dbReference type="HOGENOM" id="CLU_3052752_0_0_1"/>
<keyword evidence="2" id="KW-1185">Reference proteome</keyword>
<reference evidence="1 2" key="1">
    <citation type="journal article" date="2007" name="Science">
        <title>Sea anemone genome reveals ancestral eumetazoan gene repertoire and genomic organization.</title>
        <authorList>
            <person name="Putnam N.H."/>
            <person name="Srivastava M."/>
            <person name="Hellsten U."/>
            <person name="Dirks B."/>
            <person name="Chapman J."/>
            <person name="Salamov A."/>
            <person name="Terry A."/>
            <person name="Shapiro H."/>
            <person name="Lindquist E."/>
            <person name="Kapitonov V.V."/>
            <person name="Jurka J."/>
            <person name="Genikhovich G."/>
            <person name="Grigoriev I.V."/>
            <person name="Lucas S.M."/>
            <person name="Steele R.E."/>
            <person name="Finnerty J.R."/>
            <person name="Technau U."/>
            <person name="Martindale M.Q."/>
            <person name="Rokhsar D.S."/>
        </authorList>
    </citation>
    <scope>NUCLEOTIDE SEQUENCE [LARGE SCALE GENOMIC DNA]</scope>
    <source>
        <strain evidence="2">CH2 X CH6</strain>
    </source>
</reference>
<proteinExistence type="predicted"/>
<name>A7SR77_NEMVE</name>
<sequence length="54" mass="5743">MSGFKSKVSLTLTAVPVPHPPLSLTLTAVPVPHPSPLTYVDSCTRATPLPSYLR</sequence>
<dbReference type="AlphaFoldDB" id="A7SR77"/>
<dbReference type="Proteomes" id="UP000001593">
    <property type="component" value="Unassembled WGS sequence"/>
</dbReference>
<dbReference type="InParanoid" id="A7SR77"/>
<gene>
    <name evidence="1" type="ORF">NEMVEDRAFT_v1g128520</name>
</gene>
<accession>A7SR77</accession>
<dbReference type="EMBL" id="DS469757">
    <property type="protein sequence ID" value="EDO33796.1"/>
    <property type="molecule type" value="Genomic_DNA"/>
</dbReference>
<protein>
    <submittedName>
        <fullName evidence="1">Uncharacterized protein</fullName>
    </submittedName>
</protein>